<dbReference type="InterPro" id="IPR001044">
    <property type="entry name" value="XPG/Rad2_eukaryotes"/>
</dbReference>
<dbReference type="InterPro" id="IPR029060">
    <property type="entry name" value="PIN-like_dom_sf"/>
</dbReference>
<dbReference type="Gene3D" id="3.40.50.1010">
    <property type="entry name" value="5'-nuclease"/>
    <property type="match status" value="1"/>
</dbReference>
<dbReference type="InterPro" id="IPR019974">
    <property type="entry name" value="XPG_CS"/>
</dbReference>
<evidence type="ECO:0000256" key="3">
    <source>
        <dbReference type="ARBA" id="ARBA00022759"/>
    </source>
</evidence>
<keyword evidence="6" id="KW-0539">Nucleus</keyword>
<reference evidence="9" key="2">
    <citation type="submission" date="2025-08" db="UniProtKB">
        <authorList>
            <consortium name="Ensembl"/>
        </authorList>
    </citation>
    <scope>IDENTIFICATION</scope>
    <source>
        <strain evidence="9">Guanapo</strain>
    </source>
</reference>
<keyword evidence="5" id="KW-0234">DNA repair</keyword>
<dbReference type="Ensembl" id="ENSPRET00000032529.1">
    <property type="protein sequence ID" value="ENSPREP00000032166.1"/>
    <property type="gene ID" value="ENSPREG00000021777.1"/>
</dbReference>
<keyword evidence="3" id="KW-0378">Hydrolase</keyword>
<dbReference type="Bgee" id="ENSPREG00000021777">
    <property type="expression patterns" value="Expressed in caudal fin and 1 other cell type or tissue"/>
</dbReference>
<dbReference type="InterPro" id="IPR006085">
    <property type="entry name" value="XPG_DNA_repair_N"/>
</dbReference>
<dbReference type="GO" id="GO:0005634">
    <property type="term" value="C:nucleus"/>
    <property type="evidence" value="ECO:0007669"/>
    <property type="project" value="UniProtKB-SubCell"/>
</dbReference>
<evidence type="ECO:0000256" key="5">
    <source>
        <dbReference type="ARBA" id="ARBA00023204"/>
    </source>
</evidence>
<evidence type="ECO:0000256" key="7">
    <source>
        <dbReference type="SAM" id="MobiDB-lite"/>
    </source>
</evidence>
<dbReference type="SUPFAM" id="SSF88723">
    <property type="entry name" value="PIN domain-like"/>
    <property type="match status" value="1"/>
</dbReference>
<feature type="domain" description="XPG N-terminal" evidence="8">
    <location>
        <begin position="1"/>
        <end position="98"/>
    </location>
</feature>
<dbReference type="Proteomes" id="UP000242638">
    <property type="component" value="Unassembled WGS sequence"/>
</dbReference>
<evidence type="ECO:0000256" key="4">
    <source>
        <dbReference type="ARBA" id="ARBA00022763"/>
    </source>
</evidence>
<dbReference type="CDD" id="cd09868">
    <property type="entry name" value="PIN_XPG_RAD2"/>
    <property type="match status" value="1"/>
</dbReference>
<dbReference type="GO" id="GO:0016788">
    <property type="term" value="F:hydrolase activity, acting on ester bonds"/>
    <property type="evidence" value="ECO:0007669"/>
    <property type="project" value="InterPro"/>
</dbReference>
<dbReference type="PRINTS" id="PR00066">
    <property type="entry name" value="XRODRMPGMNTG"/>
</dbReference>
<feature type="region of interest" description="Disordered" evidence="7">
    <location>
        <begin position="227"/>
        <end position="246"/>
    </location>
</feature>
<dbReference type="GO" id="GO:0004520">
    <property type="term" value="F:DNA endonuclease activity"/>
    <property type="evidence" value="ECO:0007669"/>
    <property type="project" value="TreeGrafter"/>
</dbReference>
<organism evidence="9 10">
    <name type="scientific">Poecilia reticulata</name>
    <name type="common">Guppy</name>
    <name type="synonym">Acanthophacelus reticulatus</name>
    <dbReference type="NCBI Taxonomy" id="8081"/>
    <lineage>
        <taxon>Eukaryota</taxon>
        <taxon>Metazoa</taxon>
        <taxon>Chordata</taxon>
        <taxon>Craniata</taxon>
        <taxon>Vertebrata</taxon>
        <taxon>Euteleostomi</taxon>
        <taxon>Actinopterygii</taxon>
        <taxon>Neopterygii</taxon>
        <taxon>Teleostei</taxon>
        <taxon>Neoteleostei</taxon>
        <taxon>Acanthomorphata</taxon>
        <taxon>Ovalentaria</taxon>
        <taxon>Atherinomorphae</taxon>
        <taxon>Cyprinodontiformes</taxon>
        <taxon>Poeciliidae</taxon>
        <taxon>Poeciliinae</taxon>
        <taxon>Poecilia</taxon>
    </lineage>
</organism>
<keyword evidence="10" id="KW-1185">Reference proteome</keyword>
<dbReference type="AlphaFoldDB" id="A0A3P9QDB3"/>
<name>A0A3P9QDB3_POERE</name>
<proteinExistence type="inferred from homology"/>
<reference evidence="10" key="1">
    <citation type="submission" date="2013-11" db="EMBL/GenBank/DDBJ databases">
        <title>The genomic landscape of the Guanapo guppy.</title>
        <authorList>
            <person name="Kuenstner A."/>
            <person name="Dreyer C."/>
        </authorList>
    </citation>
    <scope>NUCLEOTIDE SEQUENCE</scope>
    <source>
        <strain evidence="10">Guanapo</strain>
    </source>
</reference>
<evidence type="ECO:0000256" key="2">
    <source>
        <dbReference type="ARBA" id="ARBA00005283"/>
    </source>
</evidence>
<reference evidence="9" key="3">
    <citation type="submission" date="2025-09" db="UniProtKB">
        <authorList>
            <consortium name="Ensembl"/>
        </authorList>
    </citation>
    <scope>IDENTIFICATION</scope>
    <source>
        <strain evidence="9">Guanapo</strain>
    </source>
</reference>
<dbReference type="GO" id="GO:0003697">
    <property type="term" value="F:single-stranded DNA binding"/>
    <property type="evidence" value="ECO:0007669"/>
    <property type="project" value="InterPro"/>
</dbReference>
<dbReference type="PANTHER" id="PTHR16171:SF11">
    <property type="entry name" value="DNA EXCISION REPAIR PROTEIN ERCC-5"/>
    <property type="match status" value="1"/>
</dbReference>
<evidence type="ECO:0000313" key="10">
    <source>
        <dbReference type="Proteomes" id="UP000242638"/>
    </source>
</evidence>
<keyword evidence="4" id="KW-0227">DNA damage</keyword>
<evidence type="ECO:0000256" key="6">
    <source>
        <dbReference type="ARBA" id="ARBA00023242"/>
    </source>
</evidence>
<accession>A0A3P9QDB3</accession>
<comment type="similarity">
    <text evidence="2">Belongs to the XPG/RAD2 endonuclease family. XPG subfamily.</text>
</comment>
<dbReference type="SMART" id="SM00485">
    <property type="entry name" value="XPGN"/>
    <property type="match status" value="1"/>
</dbReference>
<dbReference type="GO" id="GO:0006289">
    <property type="term" value="P:nucleotide-excision repair"/>
    <property type="evidence" value="ECO:0007669"/>
    <property type="project" value="InterPro"/>
</dbReference>
<dbReference type="PRINTS" id="PR00853">
    <property type="entry name" value="XPGRADSUPER"/>
</dbReference>
<dbReference type="PANTHER" id="PTHR16171">
    <property type="entry name" value="DNA REPAIR PROTEIN COMPLEMENTING XP-G CELLS-RELATED"/>
    <property type="match status" value="1"/>
</dbReference>
<evidence type="ECO:0000256" key="1">
    <source>
        <dbReference type="ARBA" id="ARBA00004123"/>
    </source>
</evidence>
<dbReference type="InterPro" id="IPR006084">
    <property type="entry name" value="XPG/Rad2"/>
</dbReference>
<evidence type="ECO:0000313" key="9">
    <source>
        <dbReference type="Ensembl" id="ENSPREP00000032166.1"/>
    </source>
</evidence>
<evidence type="ECO:0000259" key="8">
    <source>
        <dbReference type="SMART" id="SM00485"/>
    </source>
</evidence>
<dbReference type="PROSITE" id="PS00841">
    <property type="entry name" value="XPG_1"/>
    <property type="match status" value="1"/>
</dbReference>
<dbReference type="FunFam" id="3.40.50.1010:FF:000022">
    <property type="entry name" value="DNA repair protein complementing XP-G cells homolog"/>
    <property type="match status" value="1"/>
</dbReference>
<dbReference type="Pfam" id="PF00752">
    <property type="entry name" value="XPG_N"/>
    <property type="match status" value="1"/>
</dbReference>
<keyword evidence="3" id="KW-0255">Endonuclease</keyword>
<dbReference type="GeneTree" id="ENSGT00940000163631"/>
<protein>
    <submittedName>
        <fullName evidence="9">Excision repair cross-complementation group 5</fullName>
    </submittedName>
</protein>
<sequence length="246" mass="28258">MGVHGLWRLLESTGKPINPETLEGKILAVDISIWLNQAVKGVRDREGNSVQNAHLLTLFNRICKLLFFRIRPVFVFDGDAPMLKKQTLALRRQRKEELTTQSKQTNEKLLKTFLKRQAIKAALGDHSKEPLPSLSSVKRNEVDDMYVLPALPPTEEKERSRSEFLILFQEELYEDPNSVDMNSEDFTSLPPEMKHEILKEMKEFCKRRRTMFNKPPEVHLGRSKRLTVQTADKSPAPCAASGDQQF</sequence>
<comment type="subcellular location">
    <subcellularLocation>
        <location evidence="1">Nucleus</location>
    </subcellularLocation>
</comment>
<keyword evidence="3" id="KW-0540">Nuclease</keyword>